<evidence type="ECO:0000256" key="2">
    <source>
        <dbReference type="ARBA" id="ARBA00008335"/>
    </source>
</evidence>
<dbReference type="NCBIfam" id="TIGR00901">
    <property type="entry name" value="2A0125"/>
    <property type="match status" value="1"/>
</dbReference>
<evidence type="ECO:0000256" key="4">
    <source>
        <dbReference type="ARBA" id="ARBA00022692"/>
    </source>
</evidence>
<dbReference type="InterPro" id="IPR036259">
    <property type="entry name" value="MFS_trans_sf"/>
</dbReference>
<comment type="subcellular location">
    <subcellularLocation>
        <location evidence="1">Membrane</location>
        <topology evidence="1">Multi-pass membrane protein</topology>
    </subcellularLocation>
</comment>
<dbReference type="PANTHER" id="PTHR12778:SF10">
    <property type="entry name" value="MAJOR FACILITATOR SUPERFAMILY DOMAIN-CONTAINING PROTEIN 3"/>
    <property type="match status" value="1"/>
</dbReference>
<feature type="transmembrane region" description="Helical" evidence="7">
    <location>
        <begin position="242"/>
        <end position="261"/>
    </location>
</feature>
<feature type="transmembrane region" description="Helical" evidence="7">
    <location>
        <begin position="187"/>
        <end position="206"/>
    </location>
</feature>
<dbReference type="InterPro" id="IPR011701">
    <property type="entry name" value="MFS"/>
</dbReference>
<dbReference type="AlphaFoldDB" id="A0A502FYY4"/>
<gene>
    <name evidence="9" type="ORF">EAH76_07445</name>
</gene>
<evidence type="ECO:0000313" key="10">
    <source>
        <dbReference type="Proteomes" id="UP000319931"/>
    </source>
</evidence>
<evidence type="ECO:0000256" key="7">
    <source>
        <dbReference type="SAM" id="Phobius"/>
    </source>
</evidence>
<feature type="transmembrane region" description="Helical" evidence="7">
    <location>
        <begin position="398"/>
        <end position="417"/>
    </location>
</feature>
<feature type="transmembrane region" description="Helical" evidence="7">
    <location>
        <begin position="281"/>
        <end position="299"/>
    </location>
</feature>
<feature type="transmembrane region" description="Helical" evidence="7">
    <location>
        <begin position="94"/>
        <end position="112"/>
    </location>
</feature>
<evidence type="ECO:0000256" key="5">
    <source>
        <dbReference type="ARBA" id="ARBA00022989"/>
    </source>
</evidence>
<sequence>MNAVTGRDPNWWDGVRPYLEKAPLAALALGISSGFPFAMIGATLTTRLAQSGITKSTVTAFSLAFLVYNLKWIWAWVVDGVHLPLIGRLGQRVSWLIVAGLLVMAAVANLALVDPTADIYATAIAAILVGAAGATFDIVIDAYRIEILEPRQLGVGSGMSQYGWRLGSAGAGALALVVAARFGWSNAYLLCGLFALPAMLAGLLYGEPERHREPDKRGGMANLGASIIGPFVQFFQRQGALLVLLFILIHKIGDTLANLTFRLLFDSLKFTNDEIAFYDVWVGFLAYLVGIFIGGLLYTRLGMKRSVLISLVLMMVSNLSFAGLAMAGHSNLGMAGAIGFENFSSGIGGVTVVAYFSALTNSRFTAAQYALISAATSIVGRAVTGTTAGSLIDAMGYVNFYLMTTVAALPGVLLFWWMSRAGLIDASVGETGDTVQPA</sequence>
<dbReference type="SUPFAM" id="SSF103473">
    <property type="entry name" value="MFS general substrate transporter"/>
    <property type="match status" value="1"/>
</dbReference>
<keyword evidence="10" id="KW-1185">Reference proteome</keyword>
<feature type="transmembrane region" description="Helical" evidence="7">
    <location>
        <begin position="24"/>
        <end position="44"/>
    </location>
</feature>
<evidence type="ECO:0000256" key="3">
    <source>
        <dbReference type="ARBA" id="ARBA00022448"/>
    </source>
</evidence>
<evidence type="ECO:0000256" key="1">
    <source>
        <dbReference type="ARBA" id="ARBA00004141"/>
    </source>
</evidence>
<evidence type="ECO:0000313" key="9">
    <source>
        <dbReference type="EMBL" id="TPG54482.1"/>
    </source>
</evidence>
<name>A0A502FYY4_9SPHN</name>
<feature type="domain" description="Major facilitator superfamily (MFS) profile" evidence="8">
    <location>
        <begin position="22"/>
        <end position="422"/>
    </location>
</feature>
<feature type="transmembrane region" description="Helical" evidence="7">
    <location>
        <begin position="119"/>
        <end position="142"/>
    </location>
</feature>
<comment type="similarity">
    <text evidence="2">Belongs to the major facilitator superfamily.</text>
</comment>
<organism evidence="9 10">
    <name type="scientific">Sphingomonas glacialis</name>
    <dbReference type="NCBI Taxonomy" id="658225"/>
    <lineage>
        <taxon>Bacteria</taxon>
        <taxon>Pseudomonadati</taxon>
        <taxon>Pseudomonadota</taxon>
        <taxon>Alphaproteobacteria</taxon>
        <taxon>Sphingomonadales</taxon>
        <taxon>Sphingomonadaceae</taxon>
        <taxon>Sphingomonas</taxon>
    </lineage>
</organism>
<protein>
    <submittedName>
        <fullName evidence="9">MFS transporter</fullName>
    </submittedName>
</protein>
<dbReference type="Gene3D" id="1.20.1250.20">
    <property type="entry name" value="MFS general substrate transporter like domains"/>
    <property type="match status" value="2"/>
</dbReference>
<dbReference type="InterPro" id="IPR004752">
    <property type="entry name" value="AmpG_permease/AT-1"/>
</dbReference>
<proteinExistence type="inferred from homology"/>
<keyword evidence="6 7" id="KW-0472">Membrane</keyword>
<accession>A0A502FYY4</accession>
<dbReference type="OrthoDB" id="9787815at2"/>
<dbReference type="GO" id="GO:0016020">
    <property type="term" value="C:membrane"/>
    <property type="evidence" value="ECO:0007669"/>
    <property type="project" value="UniProtKB-SubCell"/>
</dbReference>
<feature type="transmembrane region" description="Helical" evidence="7">
    <location>
        <begin position="334"/>
        <end position="357"/>
    </location>
</feature>
<dbReference type="EMBL" id="RCZC01000002">
    <property type="protein sequence ID" value="TPG54482.1"/>
    <property type="molecule type" value="Genomic_DNA"/>
</dbReference>
<keyword evidence="5 7" id="KW-1133">Transmembrane helix</keyword>
<dbReference type="Proteomes" id="UP000319931">
    <property type="component" value="Unassembled WGS sequence"/>
</dbReference>
<dbReference type="PROSITE" id="PS50850">
    <property type="entry name" value="MFS"/>
    <property type="match status" value="1"/>
</dbReference>
<feature type="transmembrane region" description="Helical" evidence="7">
    <location>
        <begin position="56"/>
        <end position="74"/>
    </location>
</feature>
<feature type="transmembrane region" description="Helical" evidence="7">
    <location>
        <begin position="306"/>
        <end position="328"/>
    </location>
</feature>
<keyword evidence="4 7" id="KW-0812">Transmembrane</keyword>
<dbReference type="RefSeq" id="WP_140849633.1">
    <property type="nucleotide sequence ID" value="NZ_RCZC01000002.1"/>
</dbReference>
<dbReference type="PANTHER" id="PTHR12778">
    <property type="entry name" value="SOLUTE CARRIER FAMILY 33 ACETYL-COA TRANSPORTER -RELATED"/>
    <property type="match status" value="1"/>
</dbReference>
<comment type="caution">
    <text evidence="9">The sequence shown here is derived from an EMBL/GenBank/DDBJ whole genome shotgun (WGS) entry which is preliminary data.</text>
</comment>
<dbReference type="Pfam" id="PF07690">
    <property type="entry name" value="MFS_1"/>
    <property type="match status" value="1"/>
</dbReference>
<dbReference type="InterPro" id="IPR020846">
    <property type="entry name" value="MFS_dom"/>
</dbReference>
<dbReference type="GO" id="GO:0022857">
    <property type="term" value="F:transmembrane transporter activity"/>
    <property type="evidence" value="ECO:0007669"/>
    <property type="project" value="InterPro"/>
</dbReference>
<evidence type="ECO:0000256" key="6">
    <source>
        <dbReference type="ARBA" id="ARBA00023136"/>
    </source>
</evidence>
<reference evidence="9 10" key="1">
    <citation type="journal article" date="2019" name="Environ. Microbiol.">
        <title>Species interactions and distinct microbial communities in high Arctic permafrost affected cryosols are associated with the CH4 and CO2 gas fluxes.</title>
        <authorList>
            <person name="Altshuler I."/>
            <person name="Hamel J."/>
            <person name="Turney S."/>
            <person name="Magnuson E."/>
            <person name="Levesque R."/>
            <person name="Greer C."/>
            <person name="Whyte L.G."/>
        </authorList>
    </citation>
    <scope>NUCLEOTIDE SEQUENCE [LARGE SCALE GENOMIC DNA]</scope>
    <source>
        <strain evidence="9 10">E6.1</strain>
    </source>
</reference>
<keyword evidence="3" id="KW-0813">Transport</keyword>
<evidence type="ECO:0000259" key="8">
    <source>
        <dbReference type="PROSITE" id="PS50850"/>
    </source>
</evidence>